<dbReference type="RefSeq" id="WP_133157718.1">
    <property type="nucleotide sequence ID" value="NZ_CP037867.1"/>
</dbReference>
<feature type="transmembrane region" description="Helical" evidence="8">
    <location>
        <begin position="549"/>
        <end position="568"/>
    </location>
</feature>
<dbReference type="GO" id="GO:0012505">
    <property type="term" value="C:endomembrane system"/>
    <property type="evidence" value="ECO:0007669"/>
    <property type="project" value="UniProtKB-SubCell"/>
</dbReference>
<feature type="transmembrane region" description="Helical" evidence="8">
    <location>
        <begin position="6"/>
        <end position="25"/>
    </location>
</feature>
<evidence type="ECO:0000256" key="5">
    <source>
        <dbReference type="ARBA" id="ARBA00023002"/>
    </source>
</evidence>
<dbReference type="KEGG" id="hpse:HPF_20750"/>
<feature type="transmembrane region" description="Helical" evidence="8">
    <location>
        <begin position="459"/>
        <end position="476"/>
    </location>
</feature>
<dbReference type="PANTHER" id="PTHR21624">
    <property type="entry name" value="STEROL DESATURASE-RELATED PROTEIN"/>
    <property type="match status" value="1"/>
</dbReference>
<accession>A0A4P6X5F5</accession>
<feature type="transmembrane region" description="Helical" evidence="8">
    <location>
        <begin position="385"/>
        <end position="401"/>
    </location>
</feature>
<keyword evidence="6" id="KW-0443">Lipid metabolism</keyword>
<dbReference type="PANTHER" id="PTHR21624:SF1">
    <property type="entry name" value="ALKYLGLYCEROL MONOOXYGENASE"/>
    <property type="match status" value="1"/>
</dbReference>
<evidence type="ECO:0000256" key="7">
    <source>
        <dbReference type="ARBA" id="ARBA00023136"/>
    </source>
</evidence>
<gene>
    <name evidence="10" type="ORF">HPF_20750</name>
</gene>
<feature type="transmembrane region" description="Helical" evidence="8">
    <location>
        <begin position="336"/>
        <end position="353"/>
    </location>
</feature>
<evidence type="ECO:0000256" key="2">
    <source>
        <dbReference type="ARBA" id="ARBA00007375"/>
    </source>
</evidence>
<evidence type="ECO:0000256" key="3">
    <source>
        <dbReference type="ARBA" id="ARBA00022692"/>
    </source>
</evidence>
<dbReference type="EMBL" id="CP037867">
    <property type="protein sequence ID" value="QBM30135.1"/>
    <property type="molecule type" value="Genomic_DNA"/>
</dbReference>
<feature type="transmembrane region" description="Helical" evidence="8">
    <location>
        <begin position="46"/>
        <end position="66"/>
    </location>
</feature>
<evidence type="ECO:0000256" key="8">
    <source>
        <dbReference type="SAM" id="Phobius"/>
    </source>
</evidence>
<feature type="transmembrane region" description="Helical" evidence="8">
    <location>
        <begin position="305"/>
        <end position="324"/>
    </location>
</feature>
<keyword evidence="7 8" id="KW-0472">Membrane</keyword>
<dbReference type="GO" id="GO:0008610">
    <property type="term" value="P:lipid biosynthetic process"/>
    <property type="evidence" value="ECO:0007669"/>
    <property type="project" value="InterPro"/>
</dbReference>
<feature type="transmembrane region" description="Helical" evidence="8">
    <location>
        <begin position="519"/>
        <end position="537"/>
    </location>
</feature>
<evidence type="ECO:0000313" key="11">
    <source>
        <dbReference type="Proteomes" id="UP000293912"/>
    </source>
</evidence>
<dbReference type="GO" id="GO:0006643">
    <property type="term" value="P:membrane lipid metabolic process"/>
    <property type="evidence" value="ECO:0007669"/>
    <property type="project" value="TreeGrafter"/>
</dbReference>
<evidence type="ECO:0000256" key="1">
    <source>
        <dbReference type="ARBA" id="ARBA00004127"/>
    </source>
</evidence>
<comment type="subcellular location">
    <subcellularLocation>
        <location evidence="1">Endomembrane system</location>
        <topology evidence="1">Multi-pass membrane protein</topology>
    </subcellularLocation>
</comment>
<dbReference type="InterPro" id="IPR012506">
    <property type="entry name" value="TMEM86B-like"/>
</dbReference>
<protein>
    <submittedName>
        <fullName evidence="10">YhhN-like protein</fullName>
    </submittedName>
</protein>
<dbReference type="Pfam" id="PF04116">
    <property type="entry name" value="FA_hydroxylase"/>
    <property type="match status" value="1"/>
</dbReference>
<reference evidence="10 11" key="1">
    <citation type="submission" date="2019-03" db="EMBL/GenBank/DDBJ databases">
        <authorList>
            <person name="Sebastian G."/>
            <person name="Baumann P."/>
            <person name="Ruckert C."/>
            <person name="Kalinowski J."/>
            <person name="Nebel B."/>
            <person name="Takors R."/>
            <person name="Blombach B."/>
        </authorList>
    </citation>
    <scope>NUCLEOTIDE SEQUENCE [LARGE SCALE GENOMIC DNA]</scope>
    <source>
        <strain evidence="10 11">DSM 1084</strain>
    </source>
</reference>
<dbReference type="Pfam" id="PF07947">
    <property type="entry name" value="YhhN"/>
    <property type="match status" value="1"/>
</dbReference>
<feature type="transmembrane region" description="Helical" evidence="8">
    <location>
        <begin position="360"/>
        <end position="379"/>
    </location>
</feature>
<dbReference type="AlphaFoldDB" id="A0A4P6X5F5"/>
<sequence>MTPNQVIVLATPVFLLLIAIEFWVGRRRRRNTYALADTFSSIGLGMLSRIADVFTFALRLGIYVWVQDHAALWRNDGFWTSSAGWLLALVFYDFLYYWNHRLGHEVGLLWAAHVVHHQSQHYNLSTALRQPASYALLGWVFYLPMALAGVPPLVFAVVGLVDLLYQFWIHTEQVGSLGRFDRWFASPSNHRVHHAVNDRYLDKNYGGILMLWDHLFGSFEPEDPEEPCVYGTRKPLQSWDPVWANAEVYAGLARDSARTGRWGDRLRTWIKPPGWRAPDVAARWPTPAFDLGAVQRFDPPASRGAQALAALVFVLLLGGVAFFLWTADARALPGNLAWTAALLAGLWAQGALLQGRIGPGMVLMVLSAALATLAAAEGWTELHRVFKPLTMLVVIGLVLRADVRHKGWLLAALAGSLAGDAFLMFEGFFIAGLASFLLAHLAYIARLRSDAPWFADRRALGAVGAVGLVMYALLWSGGPWSGGLPPGLRAPVAAYVLVIALMVSQALGRARVHADPAAWRVAAGALCFMLSDTLLATDRFLVPLPARDLLVLATYYAAQCLMVAGLLGKAPRQGT</sequence>
<dbReference type="InterPro" id="IPR051689">
    <property type="entry name" value="Sterol_desaturase/TMEM195"/>
</dbReference>
<feature type="transmembrane region" description="Helical" evidence="8">
    <location>
        <begin position="488"/>
        <end position="507"/>
    </location>
</feature>
<evidence type="ECO:0000313" key="10">
    <source>
        <dbReference type="EMBL" id="QBM30135.1"/>
    </source>
</evidence>
<keyword evidence="4 8" id="KW-1133">Transmembrane helix</keyword>
<name>A0A4P6X5F5_HYDPS</name>
<evidence type="ECO:0000259" key="9">
    <source>
        <dbReference type="Pfam" id="PF04116"/>
    </source>
</evidence>
<feature type="transmembrane region" description="Helical" evidence="8">
    <location>
        <begin position="78"/>
        <end position="95"/>
    </location>
</feature>
<dbReference type="GO" id="GO:0050479">
    <property type="term" value="F:glyceryl-ether monooxygenase activity"/>
    <property type="evidence" value="ECO:0007669"/>
    <property type="project" value="TreeGrafter"/>
</dbReference>
<comment type="similarity">
    <text evidence="2">Belongs to the TMEM86 family.</text>
</comment>
<keyword evidence="11" id="KW-1185">Reference proteome</keyword>
<evidence type="ECO:0000256" key="6">
    <source>
        <dbReference type="ARBA" id="ARBA00023098"/>
    </source>
</evidence>
<dbReference type="Proteomes" id="UP000293912">
    <property type="component" value="Chromosome"/>
</dbReference>
<keyword evidence="5" id="KW-0560">Oxidoreductase</keyword>
<dbReference type="GO" id="GO:0005506">
    <property type="term" value="F:iron ion binding"/>
    <property type="evidence" value="ECO:0007669"/>
    <property type="project" value="InterPro"/>
</dbReference>
<feature type="transmembrane region" description="Helical" evidence="8">
    <location>
        <begin position="139"/>
        <end position="165"/>
    </location>
</feature>
<evidence type="ECO:0000256" key="4">
    <source>
        <dbReference type="ARBA" id="ARBA00022989"/>
    </source>
</evidence>
<feature type="transmembrane region" description="Helical" evidence="8">
    <location>
        <begin position="430"/>
        <end position="447"/>
    </location>
</feature>
<dbReference type="InterPro" id="IPR006694">
    <property type="entry name" value="Fatty_acid_hydroxylase"/>
</dbReference>
<organism evidence="10 11">
    <name type="scientific">Hydrogenophaga pseudoflava</name>
    <name type="common">Pseudomonas carboxydoflava</name>
    <dbReference type="NCBI Taxonomy" id="47421"/>
    <lineage>
        <taxon>Bacteria</taxon>
        <taxon>Pseudomonadati</taxon>
        <taxon>Pseudomonadota</taxon>
        <taxon>Betaproteobacteria</taxon>
        <taxon>Burkholderiales</taxon>
        <taxon>Comamonadaceae</taxon>
        <taxon>Hydrogenophaga</taxon>
    </lineage>
</organism>
<keyword evidence="3 8" id="KW-0812">Transmembrane</keyword>
<dbReference type="GO" id="GO:0016020">
    <property type="term" value="C:membrane"/>
    <property type="evidence" value="ECO:0007669"/>
    <property type="project" value="InterPro"/>
</dbReference>
<proteinExistence type="inferred from homology"/>
<feature type="domain" description="Fatty acid hydroxylase" evidence="9">
    <location>
        <begin position="85"/>
        <end position="218"/>
    </location>
</feature>